<dbReference type="PANTHER" id="PTHR31234">
    <property type="entry name" value="LATE EMBRYOGENESIS ABUNDANT (LEA) HYDROXYPROLINE-RICH GLYCOPROTEIN FAMILY"/>
    <property type="match status" value="1"/>
</dbReference>
<dbReference type="SUPFAM" id="SSF117070">
    <property type="entry name" value="LEA14-like"/>
    <property type="match status" value="1"/>
</dbReference>
<dbReference type="GO" id="GO:0098542">
    <property type="term" value="P:defense response to other organism"/>
    <property type="evidence" value="ECO:0007669"/>
    <property type="project" value="InterPro"/>
</dbReference>
<evidence type="ECO:0000259" key="6">
    <source>
        <dbReference type="Pfam" id="PF03168"/>
    </source>
</evidence>
<dbReference type="GO" id="GO:0016020">
    <property type="term" value="C:membrane"/>
    <property type="evidence" value="ECO:0007669"/>
    <property type="project" value="UniProtKB-SubCell"/>
</dbReference>
<dbReference type="InterPro" id="IPR044839">
    <property type="entry name" value="NDR1-like"/>
</dbReference>
<feature type="transmembrane region" description="Helical" evidence="5">
    <location>
        <begin position="39"/>
        <end position="61"/>
    </location>
</feature>
<reference evidence="7" key="1">
    <citation type="submission" date="2018-10" db="EMBL/GenBank/DDBJ databases">
        <title>Population genomic analysis revealed the cold adaptation of white poplar.</title>
        <authorList>
            <person name="Liu Y.-J."/>
        </authorList>
    </citation>
    <scope>NUCLEOTIDE SEQUENCE [LARGE SCALE GENOMIC DNA]</scope>
    <source>
        <strain evidence="7">PAL-ZL1</strain>
    </source>
</reference>
<comment type="subcellular location">
    <subcellularLocation>
        <location evidence="1">Membrane</location>
        <topology evidence="1">Single-pass membrane protein</topology>
    </subcellularLocation>
</comment>
<keyword evidence="3 5" id="KW-1133">Transmembrane helix</keyword>
<dbReference type="STRING" id="43335.A0A4U5PPD9"/>
<dbReference type="InterPro" id="IPR004864">
    <property type="entry name" value="LEA_2"/>
</dbReference>
<evidence type="ECO:0000256" key="2">
    <source>
        <dbReference type="ARBA" id="ARBA00022692"/>
    </source>
</evidence>
<keyword evidence="4 5" id="KW-0472">Membrane</keyword>
<evidence type="ECO:0000313" key="7">
    <source>
        <dbReference type="EMBL" id="TKR97544.1"/>
    </source>
</evidence>
<keyword evidence="2 5" id="KW-0812">Transmembrane</keyword>
<dbReference type="EMBL" id="RCHU01000718">
    <property type="protein sequence ID" value="TKR97544.1"/>
    <property type="molecule type" value="Genomic_DNA"/>
</dbReference>
<gene>
    <name evidence="7" type="ORF">D5086_0000211890</name>
</gene>
<dbReference type="Gene3D" id="2.60.40.1820">
    <property type="match status" value="1"/>
</dbReference>
<organism evidence="7">
    <name type="scientific">Populus alba</name>
    <name type="common">White poplar</name>
    <dbReference type="NCBI Taxonomy" id="43335"/>
    <lineage>
        <taxon>Eukaryota</taxon>
        <taxon>Viridiplantae</taxon>
        <taxon>Streptophyta</taxon>
        <taxon>Embryophyta</taxon>
        <taxon>Tracheophyta</taxon>
        <taxon>Spermatophyta</taxon>
        <taxon>Magnoliopsida</taxon>
        <taxon>eudicotyledons</taxon>
        <taxon>Gunneridae</taxon>
        <taxon>Pentapetalae</taxon>
        <taxon>rosids</taxon>
        <taxon>fabids</taxon>
        <taxon>Malpighiales</taxon>
        <taxon>Salicaceae</taxon>
        <taxon>Saliceae</taxon>
        <taxon>Populus</taxon>
    </lineage>
</organism>
<feature type="domain" description="Late embryogenesis abundant protein LEA-2 subgroup" evidence="6">
    <location>
        <begin position="96"/>
        <end position="189"/>
    </location>
</feature>
<evidence type="ECO:0000256" key="5">
    <source>
        <dbReference type="SAM" id="Phobius"/>
    </source>
</evidence>
<dbReference type="AlphaFoldDB" id="A0A4U5PPD9"/>
<name>A0A4U5PPD9_POPAL</name>
<protein>
    <recommendedName>
        <fullName evidence="6">Late embryogenesis abundant protein LEA-2 subgroup domain-containing protein</fullName>
    </recommendedName>
</protein>
<dbReference type="Pfam" id="PF03168">
    <property type="entry name" value="LEA_2"/>
    <property type="match status" value="1"/>
</dbReference>
<proteinExistence type="predicted"/>
<comment type="caution">
    <text evidence="7">The sequence shown here is derived from an EMBL/GenBank/DDBJ whole genome shotgun (WGS) entry which is preliminary data.</text>
</comment>
<evidence type="ECO:0000256" key="3">
    <source>
        <dbReference type="ARBA" id="ARBA00022989"/>
    </source>
</evidence>
<evidence type="ECO:0000256" key="1">
    <source>
        <dbReference type="ARBA" id="ARBA00004167"/>
    </source>
</evidence>
<accession>A0A4U5PPD9</accession>
<evidence type="ECO:0000256" key="4">
    <source>
        <dbReference type="ARBA" id="ARBA00023136"/>
    </source>
</evidence>
<dbReference type="PANTHER" id="PTHR31234:SF2">
    <property type="entry name" value="OS05G0199100 PROTEIN"/>
    <property type="match status" value="1"/>
</dbReference>
<sequence length="211" mass="23272">MSDSNQIVPLAPANSYQRSDEEYATIQHKALRQKRSGKCFFYSLALIVILSAIILVFAIIVTPRTPRVKLSSVAVEHLSYGNNPVPSFNMTLAAEVSVKNSNFVRFKFENTRSSALYKGMVVGEAKLRSGRVGARKTRRMNVVVKIRSSGSLSVAKNISSDINSGMLKMNSYAKLKGDVRLFGIVKNRTAVMSCGMNLNLTSRSIQDLECN</sequence>